<dbReference type="AlphaFoldDB" id="S7R9I2"/>
<dbReference type="GeneID" id="19302770"/>
<evidence type="ECO:0000256" key="3">
    <source>
        <dbReference type="ARBA" id="ARBA00022989"/>
    </source>
</evidence>
<organism evidence="5 6">
    <name type="scientific">Gloeophyllum trabeum (strain ATCC 11539 / FP-39264 / Madison 617)</name>
    <name type="common">Brown rot fungus</name>
    <dbReference type="NCBI Taxonomy" id="670483"/>
    <lineage>
        <taxon>Eukaryota</taxon>
        <taxon>Fungi</taxon>
        <taxon>Dikarya</taxon>
        <taxon>Basidiomycota</taxon>
        <taxon>Agaricomycotina</taxon>
        <taxon>Agaricomycetes</taxon>
        <taxon>Gloeophyllales</taxon>
        <taxon>Gloeophyllaceae</taxon>
        <taxon>Gloeophyllum</taxon>
    </lineage>
</organism>
<dbReference type="SUPFAM" id="SSF161084">
    <property type="entry name" value="MAPEG domain-like"/>
    <property type="match status" value="1"/>
</dbReference>
<sequence>MAKATPSPLFFPTTTNDACDAHHAVVDLLDPCRVANDVLPNDDEGLINKTMGYNGMQPRSNTQKMMSDNGVSPEVAKRAARMEGAHLNGNEILPLWIGAVVLSNHARLPEKMINIAAMTFIALRVAYNHVYINGTTPTLAKMRTALWFSSVAVPMTLMIQAANKVRKLGALPLF</sequence>
<keyword evidence="3" id="KW-1133">Transmembrane helix</keyword>
<dbReference type="OMA" id="WLRTAIW"/>
<proteinExistence type="predicted"/>
<keyword evidence="6" id="KW-1185">Reference proteome</keyword>
<evidence type="ECO:0000256" key="1">
    <source>
        <dbReference type="ARBA" id="ARBA00004370"/>
    </source>
</evidence>
<keyword evidence="4" id="KW-0472">Membrane</keyword>
<keyword evidence="2" id="KW-0812">Transmembrane</keyword>
<name>S7R9I2_GLOTA</name>
<dbReference type="HOGENOM" id="CLU_1540227_0_0_1"/>
<dbReference type="Pfam" id="PF01124">
    <property type="entry name" value="MAPEG"/>
    <property type="match status" value="1"/>
</dbReference>
<evidence type="ECO:0000256" key="4">
    <source>
        <dbReference type="ARBA" id="ARBA00023136"/>
    </source>
</evidence>
<accession>S7R9I2</accession>
<dbReference type="RefSeq" id="XP_007870800.1">
    <property type="nucleotide sequence ID" value="XM_007872609.1"/>
</dbReference>
<evidence type="ECO:0008006" key="7">
    <source>
        <dbReference type="Google" id="ProtNLM"/>
    </source>
</evidence>
<dbReference type="InterPro" id="IPR023352">
    <property type="entry name" value="MAPEG-like_dom_sf"/>
</dbReference>
<evidence type="ECO:0000256" key="2">
    <source>
        <dbReference type="ARBA" id="ARBA00022692"/>
    </source>
</evidence>
<dbReference type="Proteomes" id="UP000030669">
    <property type="component" value="Unassembled WGS sequence"/>
</dbReference>
<dbReference type="PANTHER" id="PTHR35371:SF1">
    <property type="entry name" value="BLR7753 PROTEIN"/>
    <property type="match status" value="1"/>
</dbReference>
<gene>
    <name evidence="5" type="ORF">GLOTRDRAFT_133668</name>
</gene>
<protein>
    <recommendedName>
        <fullName evidence="7">Membrane-associated proteins in eicosanoid and glutathione metabolism</fullName>
    </recommendedName>
</protein>
<dbReference type="Gene3D" id="1.20.120.550">
    <property type="entry name" value="Membrane associated eicosanoid/glutathione metabolism-like domain"/>
    <property type="match status" value="1"/>
</dbReference>
<dbReference type="EMBL" id="KB469313">
    <property type="protein sequence ID" value="EPQ50930.1"/>
    <property type="molecule type" value="Genomic_DNA"/>
</dbReference>
<dbReference type="GO" id="GO:0016020">
    <property type="term" value="C:membrane"/>
    <property type="evidence" value="ECO:0007669"/>
    <property type="project" value="UniProtKB-SubCell"/>
</dbReference>
<dbReference type="InterPro" id="IPR001129">
    <property type="entry name" value="Membr-assoc_MAPEG"/>
</dbReference>
<reference evidence="5 6" key="1">
    <citation type="journal article" date="2012" name="Science">
        <title>The Paleozoic origin of enzymatic lignin decomposition reconstructed from 31 fungal genomes.</title>
        <authorList>
            <person name="Floudas D."/>
            <person name="Binder M."/>
            <person name="Riley R."/>
            <person name="Barry K."/>
            <person name="Blanchette R.A."/>
            <person name="Henrissat B."/>
            <person name="Martinez A.T."/>
            <person name="Otillar R."/>
            <person name="Spatafora J.W."/>
            <person name="Yadav J.S."/>
            <person name="Aerts A."/>
            <person name="Benoit I."/>
            <person name="Boyd A."/>
            <person name="Carlson A."/>
            <person name="Copeland A."/>
            <person name="Coutinho P.M."/>
            <person name="de Vries R.P."/>
            <person name="Ferreira P."/>
            <person name="Findley K."/>
            <person name="Foster B."/>
            <person name="Gaskell J."/>
            <person name="Glotzer D."/>
            <person name="Gorecki P."/>
            <person name="Heitman J."/>
            <person name="Hesse C."/>
            <person name="Hori C."/>
            <person name="Igarashi K."/>
            <person name="Jurgens J.A."/>
            <person name="Kallen N."/>
            <person name="Kersten P."/>
            <person name="Kohler A."/>
            <person name="Kuees U."/>
            <person name="Kumar T.K.A."/>
            <person name="Kuo A."/>
            <person name="LaButti K."/>
            <person name="Larrondo L.F."/>
            <person name="Lindquist E."/>
            <person name="Ling A."/>
            <person name="Lombard V."/>
            <person name="Lucas S."/>
            <person name="Lundell T."/>
            <person name="Martin R."/>
            <person name="McLaughlin D.J."/>
            <person name="Morgenstern I."/>
            <person name="Morin E."/>
            <person name="Murat C."/>
            <person name="Nagy L.G."/>
            <person name="Nolan M."/>
            <person name="Ohm R.A."/>
            <person name="Patyshakuliyeva A."/>
            <person name="Rokas A."/>
            <person name="Ruiz-Duenas F.J."/>
            <person name="Sabat G."/>
            <person name="Salamov A."/>
            <person name="Samejima M."/>
            <person name="Schmutz J."/>
            <person name="Slot J.C."/>
            <person name="St John F."/>
            <person name="Stenlid J."/>
            <person name="Sun H."/>
            <person name="Sun S."/>
            <person name="Syed K."/>
            <person name="Tsang A."/>
            <person name="Wiebenga A."/>
            <person name="Young D."/>
            <person name="Pisabarro A."/>
            <person name="Eastwood D.C."/>
            <person name="Martin F."/>
            <person name="Cullen D."/>
            <person name="Grigoriev I.V."/>
            <person name="Hibbett D.S."/>
        </authorList>
    </citation>
    <scope>NUCLEOTIDE SEQUENCE [LARGE SCALE GENOMIC DNA]</scope>
    <source>
        <strain evidence="5 6">ATCC 11539</strain>
    </source>
</reference>
<comment type="subcellular location">
    <subcellularLocation>
        <location evidence="1">Membrane</location>
    </subcellularLocation>
</comment>
<dbReference type="OrthoDB" id="2122304at2759"/>
<evidence type="ECO:0000313" key="5">
    <source>
        <dbReference type="EMBL" id="EPQ50930.1"/>
    </source>
</evidence>
<evidence type="ECO:0000313" key="6">
    <source>
        <dbReference type="Proteomes" id="UP000030669"/>
    </source>
</evidence>
<dbReference type="KEGG" id="gtr:GLOTRDRAFT_133668"/>
<dbReference type="eggNOG" id="ENOG502S7P4">
    <property type="taxonomic scope" value="Eukaryota"/>
</dbReference>
<dbReference type="PANTHER" id="PTHR35371">
    <property type="entry name" value="INNER MEMBRANE PROTEIN"/>
    <property type="match status" value="1"/>
</dbReference>